<keyword evidence="1" id="KW-0812">Transmembrane</keyword>
<keyword evidence="4" id="KW-1185">Reference proteome</keyword>
<evidence type="ECO:0000256" key="1">
    <source>
        <dbReference type="SAM" id="Phobius"/>
    </source>
</evidence>
<keyword evidence="1" id="KW-1133">Transmembrane helix</keyword>
<dbReference type="AlphaFoldDB" id="A0A926HWC3"/>
<name>A0A926HWC3_9FIRM</name>
<dbReference type="RefSeq" id="WP_249279695.1">
    <property type="nucleotide sequence ID" value="NZ_JACRSS010000001.1"/>
</dbReference>
<dbReference type="Pfam" id="PF13490">
    <property type="entry name" value="zf-HC2"/>
    <property type="match status" value="1"/>
</dbReference>
<gene>
    <name evidence="3" type="ORF">H8693_02785</name>
</gene>
<evidence type="ECO:0000313" key="3">
    <source>
        <dbReference type="EMBL" id="MBC8537860.1"/>
    </source>
</evidence>
<sequence length="93" mass="10703">MVCKEAQECFFAYFEKELPAKQEAEFLEHLHSCTTCQILFEEYRRCLGNKARPLEEMPRCGEKGEKQRARLLAYGATLAAVLLFGLIMLLRNG</sequence>
<reference evidence="3" key="1">
    <citation type="submission" date="2020-08" db="EMBL/GenBank/DDBJ databases">
        <title>Genome public.</title>
        <authorList>
            <person name="Liu C."/>
            <person name="Sun Q."/>
        </authorList>
    </citation>
    <scope>NUCLEOTIDE SEQUENCE</scope>
    <source>
        <strain evidence="3">NSJ-63</strain>
    </source>
</reference>
<organism evidence="3 4">
    <name type="scientific">Guopingia tenuis</name>
    <dbReference type="NCBI Taxonomy" id="2763656"/>
    <lineage>
        <taxon>Bacteria</taxon>
        <taxon>Bacillati</taxon>
        <taxon>Bacillota</taxon>
        <taxon>Clostridia</taxon>
        <taxon>Christensenellales</taxon>
        <taxon>Christensenellaceae</taxon>
        <taxon>Guopingia</taxon>
    </lineage>
</organism>
<feature type="transmembrane region" description="Helical" evidence="1">
    <location>
        <begin position="71"/>
        <end position="90"/>
    </location>
</feature>
<dbReference type="EMBL" id="JACRSS010000001">
    <property type="protein sequence ID" value="MBC8537860.1"/>
    <property type="molecule type" value="Genomic_DNA"/>
</dbReference>
<dbReference type="Proteomes" id="UP000617951">
    <property type="component" value="Unassembled WGS sequence"/>
</dbReference>
<evidence type="ECO:0000259" key="2">
    <source>
        <dbReference type="Pfam" id="PF13490"/>
    </source>
</evidence>
<accession>A0A926HWC3</accession>
<feature type="domain" description="Putative zinc-finger" evidence="2">
    <location>
        <begin position="3"/>
        <end position="37"/>
    </location>
</feature>
<dbReference type="InterPro" id="IPR027383">
    <property type="entry name" value="Znf_put"/>
</dbReference>
<keyword evidence="1" id="KW-0472">Membrane</keyword>
<evidence type="ECO:0000313" key="4">
    <source>
        <dbReference type="Proteomes" id="UP000617951"/>
    </source>
</evidence>
<protein>
    <submittedName>
        <fullName evidence="3">Zf-HC2 domain-containing protein</fullName>
    </submittedName>
</protein>
<proteinExistence type="predicted"/>
<comment type="caution">
    <text evidence="3">The sequence shown here is derived from an EMBL/GenBank/DDBJ whole genome shotgun (WGS) entry which is preliminary data.</text>
</comment>